<dbReference type="GeneID" id="96874679"/>
<dbReference type="EMBL" id="CP016415">
    <property type="protein sequence ID" value="ANU38291.1"/>
    <property type="molecule type" value="Genomic_DNA"/>
</dbReference>
<dbReference type="AlphaFoldDB" id="A0A1C7FEE2"/>
<evidence type="ECO:0000313" key="1">
    <source>
        <dbReference type="EMBL" id="ANU38291.1"/>
    </source>
</evidence>
<dbReference type="Proteomes" id="UP000092528">
    <property type="component" value="Chromosome 2"/>
</dbReference>
<proteinExistence type="predicted"/>
<sequence>MIFKFKGQWLKVELDDDEKALFHNNSGYLKKRCDGLLIKPEFFNESKSVKDTYRYILSYQKSNWQLIKPSRTPISRDFENFEVQQKTNNIVVLLESPHREEFTDDYNPIAPACGTTGLYFQQYFSSHVLPLLQGLGLTLDQDMEYAIILVNPVPFQTSLVAIHGSKKLQKPLRDKVWKVLYQQCASEFKCRLESYEPKVIINACTSKLKTELNGVLSDFDVQKFSTSHPSQWFQLKPFERT</sequence>
<keyword evidence="2" id="KW-1185">Reference proteome</keyword>
<dbReference type="RefSeq" id="WP_065546180.1">
    <property type="nucleotide sequence ID" value="NZ_CP016415.1"/>
</dbReference>
<reference evidence="1 2" key="1">
    <citation type="submission" date="2016-07" db="EMBL/GenBank/DDBJ databases">
        <title>Genome sequencing of Vibrio scophthalmi strain VS-05, an isolated from Paralichthys olivaceus.</title>
        <authorList>
            <person name="Han H.-J."/>
        </authorList>
    </citation>
    <scope>NUCLEOTIDE SEQUENCE [LARGE SCALE GENOMIC DNA]</scope>
    <source>
        <strain evidence="1 2">VS-05</strain>
    </source>
</reference>
<name>A0A1C7FEE2_9VIBR</name>
<organism evidence="1 2">
    <name type="scientific">Vibrio scophthalmi</name>
    <dbReference type="NCBI Taxonomy" id="45658"/>
    <lineage>
        <taxon>Bacteria</taxon>
        <taxon>Pseudomonadati</taxon>
        <taxon>Pseudomonadota</taxon>
        <taxon>Gammaproteobacteria</taxon>
        <taxon>Vibrionales</taxon>
        <taxon>Vibrionaceae</taxon>
        <taxon>Vibrio</taxon>
    </lineage>
</organism>
<evidence type="ECO:0000313" key="2">
    <source>
        <dbReference type="Proteomes" id="UP000092528"/>
    </source>
</evidence>
<protein>
    <submittedName>
        <fullName evidence="1">Uncharacterized protein</fullName>
    </submittedName>
</protein>
<accession>A0A1C7FEE2</accession>
<gene>
    <name evidence="1" type="ORF">VSVS05_03253</name>
</gene>